<dbReference type="GO" id="GO:0003676">
    <property type="term" value="F:nucleic acid binding"/>
    <property type="evidence" value="ECO:0007669"/>
    <property type="project" value="InterPro"/>
</dbReference>
<dbReference type="InterPro" id="IPR003156">
    <property type="entry name" value="DHHA1_dom"/>
</dbReference>
<sequence length="352" mass="40684">MLKLFATKLLSKFREYHCIALFVHVQPDFDAFASAFSLKGWLKDNFPGKVVYLIIPPRVIKPEEQFLFQHEDELPSEEELKKCLGIVVDTPNQERILTDLYKYCKELVVIDHHPKSKPFSDLEFIDPTYPATAQILSEMFIYWESEEGGKYAFKEKIAQYLYAGIITDTNNFLSLSMLPSTYQVLASLVSKGLNRASIHNWVFVKPLIQKLLEIKILENCYITKNGLIFAIVTPKMMNKYKIKNVPAIITMLENISNIECWSVLFYEQSTDKWKCSIRSKDLTINQIAKIYGGGGHSKMAAVTFDKKSNYYKLLATLDEYLANHGFANVSLLEKKKNWRLSLIKRLKKYKSL</sequence>
<dbReference type="EMBL" id="BIMN01000001">
    <property type="protein sequence ID" value="GCE63357.1"/>
    <property type="molecule type" value="Genomic_DNA"/>
</dbReference>
<evidence type="ECO:0000313" key="3">
    <source>
        <dbReference type="EMBL" id="GCE63357.1"/>
    </source>
</evidence>
<organism evidence="3 4">
    <name type="scientific">Candidatus Mycoplasma haematohominis</name>
    <dbReference type="NCBI Taxonomy" id="1494318"/>
    <lineage>
        <taxon>Bacteria</taxon>
        <taxon>Bacillati</taxon>
        <taxon>Mycoplasmatota</taxon>
        <taxon>Mollicutes</taxon>
        <taxon>Mycoplasmataceae</taxon>
        <taxon>Mycoplasma</taxon>
    </lineage>
</organism>
<dbReference type="Proteomes" id="UP000324831">
    <property type="component" value="Unassembled WGS sequence"/>
</dbReference>
<name>A0A478FQI3_9MOLU</name>
<accession>A0A478FQI3</accession>
<proteinExistence type="predicted"/>
<dbReference type="RefSeq" id="WP_216082943.1">
    <property type="nucleotide sequence ID" value="NZ_CACTIB010000008.1"/>
</dbReference>
<dbReference type="InterPro" id="IPR001667">
    <property type="entry name" value="DDH_dom"/>
</dbReference>
<evidence type="ECO:0000259" key="1">
    <source>
        <dbReference type="Pfam" id="PF01368"/>
    </source>
</evidence>
<gene>
    <name evidence="3" type="primary">nrnA</name>
    <name evidence="3" type="ORF">MHSWG343_03480</name>
</gene>
<dbReference type="Gene3D" id="3.10.310.30">
    <property type="match status" value="1"/>
</dbReference>
<dbReference type="Pfam" id="PF02272">
    <property type="entry name" value="DHHA1"/>
    <property type="match status" value="1"/>
</dbReference>
<comment type="caution">
    <text evidence="3">The sequence shown here is derived from an EMBL/GenBank/DDBJ whole genome shotgun (WGS) entry which is preliminary data.</text>
</comment>
<dbReference type="AlphaFoldDB" id="A0A478FQI3"/>
<feature type="domain" description="DHHA1" evidence="2">
    <location>
        <begin position="241"/>
        <end position="322"/>
    </location>
</feature>
<feature type="domain" description="DDH" evidence="1">
    <location>
        <begin position="19"/>
        <end position="165"/>
    </location>
</feature>
<reference evidence="3 4" key="1">
    <citation type="submission" date="2019-01" db="EMBL/GenBank/DDBJ databases">
        <title>Draft genome sequences of Candidatus Mycoplasma haemohominis SWG34-3 identified from a patient with pyrexia, anemia and liver dysfunction.</title>
        <authorList>
            <person name="Sekizuka T."/>
            <person name="Hattori N."/>
            <person name="Katano H."/>
            <person name="Takuma T."/>
            <person name="Ito T."/>
            <person name="Arai N."/>
            <person name="Yanai R."/>
            <person name="Ishii S."/>
            <person name="Miura Y."/>
            <person name="Tokunaga T."/>
            <person name="Watanabe H."/>
            <person name="Nomura N."/>
            <person name="Eguchi J."/>
            <person name="Arai T."/>
            <person name="Hasegawa H."/>
            <person name="Nakamaki T."/>
            <person name="Wakita T."/>
            <person name="Niki Y."/>
            <person name="Kuroda M."/>
        </authorList>
    </citation>
    <scope>NUCLEOTIDE SEQUENCE [LARGE SCALE GENOMIC DNA]</scope>
    <source>
        <strain evidence="3">SWG34-3</strain>
    </source>
</reference>
<dbReference type="PANTHER" id="PTHR47618:SF1">
    <property type="entry name" value="BIFUNCTIONAL OLIGORIBONUCLEASE AND PAP PHOSPHATASE NRNA"/>
    <property type="match status" value="1"/>
</dbReference>
<evidence type="ECO:0000259" key="2">
    <source>
        <dbReference type="Pfam" id="PF02272"/>
    </source>
</evidence>
<dbReference type="PANTHER" id="PTHR47618">
    <property type="entry name" value="BIFUNCTIONAL OLIGORIBONUCLEASE AND PAP PHOSPHATASE NRNA"/>
    <property type="match status" value="1"/>
</dbReference>
<dbReference type="InterPro" id="IPR038763">
    <property type="entry name" value="DHH_sf"/>
</dbReference>
<evidence type="ECO:0000313" key="4">
    <source>
        <dbReference type="Proteomes" id="UP000324831"/>
    </source>
</evidence>
<dbReference type="InterPro" id="IPR051319">
    <property type="entry name" value="Oligoribo/pAp-PDE_c-di-AMP_PDE"/>
</dbReference>
<dbReference type="Gene3D" id="3.90.1640.10">
    <property type="entry name" value="inorganic pyrophosphatase (n-terminal core)"/>
    <property type="match status" value="1"/>
</dbReference>
<dbReference type="Pfam" id="PF01368">
    <property type="entry name" value="DHH"/>
    <property type="match status" value="1"/>
</dbReference>
<dbReference type="SUPFAM" id="SSF64182">
    <property type="entry name" value="DHH phosphoesterases"/>
    <property type="match status" value="1"/>
</dbReference>
<protein>
    <submittedName>
        <fullName evidence="3">Bifunctional oligoribonuclease and PAP phosphatase NrnA</fullName>
    </submittedName>
</protein>